<name>A0AAV6KRU9_9ERIC</name>
<accession>A0AAV6KRU9</accession>
<evidence type="ECO:0000313" key="2">
    <source>
        <dbReference type="Proteomes" id="UP000823749"/>
    </source>
</evidence>
<sequence length="97" mass="11137">MMLCFCNSYCFITLGSSVATNNGIFSWGNHRPKKWSRATMLSFLVRWQRRQLLLLPSDGLLQHSKAFHSNLNKICFTCHGNSTAHKLWKTLEICSVC</sequence>
<evidence type="ECO:0000313" key="1">
    <source>
        <dbReference type="EMBL" id="KAG5555140.1"/>
    </source>
</evidence>
<comment type="caution">
    <text evidence="1">The sequence shown here is derived from an EMBL/GenBank/DDBJ whole genome shotgun (WGS) entry which is preliminary data.</text>
</comment>
<reference evidence="1" key="1">
    <citation type="submission" date="2020-08" db="EMBL/GenBank/DDBJ databases">
        <title>Plant Genome Project.</title>
        <authorList>
            <person name="Zhang R.-G."/>
        </authorList>
    </citation>
    <scope>NUCLEOTIDE SEQUENCE</scope>
    <source>
        <strain evidence="1">WSP0</strain>
        <tissue evidence="1">Leaf</tissue>
    </source>
</reference>
<evidence type="ECO:0008006" key="3">
    <source>
        <dbReference type="Google" id="ProtNLM"/>
    </source>
</evidence>
<gene>
    <name evidence="1" type="ORF">RHGRI_012616</name>
</gene>
<keyword evidence="2" id="KW-1185">Reference proteome</keyword>
<organism evidence="1 2">
    <name type="scientific">Rhododendron griersonianum</name>
    <dbReference type="NCBI Taxonomy" id="479676"/>
    <lineage>
        <taxon>Eukaryota</taxon>
        <taxon>Viridiplantae</taxon>
        <taxon>Streptophyta</taxon>
        <taxon>Embryophyta</taxon>
        <taxon>Tracheophyta</taxon>
        <taxon>Spermatophyta</taxon>
        <taxon>Magnoliopsida</taxon>
        <taxon>eudicotyledons</taxon>
        <taxon>Gunneridae</taxon>
        <taxon>Pentapetalae</taxon>
        <taxon>asterids</taxon>
        <taxon>Ericales</taxon>
        <taxon>Ericaceae</taxon>
        <taxon>Ericoideae</taxon>
        <taxon>Rhodoreae</taxon>
        <taxon>Rhododendron</taxon>
    </lineage>
</organism>
<dbReference type="EMBL" id="JACTNZ010000004">
    <property type="protein sequence ID" value="KAG5555140.1"/>
    <property type="molecule type" value="Genomic_DNA"/>
</dbReference>
<dbReference type="Proteomes" id="UP000823749">
    <property type="component" value="Chromosome 4"/>
</dbReference>
<dbReference type="AlphaFoldDB" id="A0AAV6KRU9"/>
<protein>
    <recommendedName>
        <fullName evidence="3">Secreted protein</fullName>
    </recommendedName>
</protein>
<proteinExistence type="predicted"/>